<dbReference type="AlphaFoldDB" id="A0A1R3HUW3"/>
<comment type="subcellular location">
    <subcellularLocation>
        <location evidence="2">Membrane</location>
        <topology evidence="2">Multi-pass membrane protein</topology>
    </subcellularLocation>
</comment>
<dbReference type="PANTHER" id="PTHR13890:SF26">
    <property type="entry name" value="MAGNESIUM TRANSPORTER MRS2-1"/>
    <property type="match status" value="1"/>
</dbReference>
<dbReference type="Pfam" id="PF22099">
    <property type="entry name" value="MRS2-like"/>
    <property type="match status" value="1"/>
</dbReference>
<comment type="function">
    <text evidence="2">Magnesium transporter that may mediate the influx of magnesium.</text>
</comment>
<dbReference type="InterPro" id="IPR039204">
    <property type="entry name" value="MRS2-like"/>
</dbReference>
<organism evidence="3 4">
    <name type="scientific">Corchorus olitorius</name>
    <dbReference type="NCBI Taxonomy" id="93759"/>
    <lineage>
        <taxon>Eukaryota</taxon>
        <taxon>Viridiplantae</taxon>
        <taxon>Streptophyta</taxon>
        <taxon>Embryophyta</taxon>
        <taxon>Tracheophyta</taxon>
        <taxon>Spermatophyta</taxon>
        <taxon>Magnoliopsida</taxon>
        <taxon>eudicotyledons</taxon>
        <taxon>Gunneridae</taxon>
        <taxon>Pentapetalae</taxon>
        <taxon>rosids</taxon>
        <taxon>malvids</taxon>
        <taxon>Malvales</taxon>
        <taxon>Malvaceae</taxon>
        <taxon>Grewioideae</taxon>
        <taxon>Apeibeae</taxon>
        <taxon>Corchorus</taxon>
    </lineage>
</organism>
<keyword evidence="2" id="KW-0813">Transport</keyword>
<evidence type="ECO:0000313" key="3">
    <source>
        <dbReference type="EMBL" id="OMO74030.1"/>
    </source>
</evidence>
<evidence type="ECO:0000256" key="2">
    <source>
        <dbReference type="RuleBase" id="RU366041"/>
    </source>
</evidence>
<dbReference type="CDD" id="cd12823">
    <property type="entry name" value="Mrs2_Mfm1p-like"/>
    <property type="match status" value="1"/>
</dbReference>
<dbReference type="GO" id="GO:0016020">
    <property type="term" value="C:membrane"/>
    <property type="evidence" value="ECO:0007669"/>
    <property type="project" value="UniProtKB-SubCell"/>
</dbReference>
<accession>A0A1R3HUW3</accession>
<comment type="caution">
    <text evidence="3">The sequence shown here is derived from an EMBL/GenBank/DDBJ whole genome shotgun (WGS) entry which is preliminary data.</text>
</comment>
<proteinExistence type="inferred from homology"/>
<dbReference type="PANTHER" id="PTHR13890">
    <property type="entry name" value="RNA SPLICING PROTEIN MRS2, MITOCHONDRIAL"/>
    <property type="match status" value="1"/>
</dbReference>
<dbReference type="Proteomes" id="UP000187203">
    <property type="component" value="Unassembled WGS sequence"/>
</dbReference>
<keyword evidence="2" id="KW-0460">Magnesium</keyword>
<protein>
    <recommendedName>
        <fullName evidence="2">Magnesium transporter</fullName>
    </recommendedName>
</protein>
<dbReference type="OrthoDB" id="10251508at2759"/>
<evidence type="ECO:0000313" key="4">
    <source>
        <dbReference type="Proteomes" id="UP000187203"/>
    </source>
</evidence>
<evidence type="ECO:0000256" key="1">
    <source>
        <dbReference type="ARBA" id="ARBA00007535"/>
    </source>
</evidence>
<dbReference type="Gene3D" id="2.40.128.330">
    <property type="match status" value="1"/>
</dbReference>
<dbReference type="GO" id="GO:0015095">
    <property type="term" value="F:magnesium ion transmembrane transporter activity"/>
    <property type="evidence" value="ECO:0007669"/>
    <property type="project" value="TreeGrafter"/>
</dbReference>
<keyword evidence="4" id="KW-1185">Reference proteome</keyword>
<gene>
    <name evidence="3" type="ORF">COLO4_26744</name>
</gene>
<sequence>MGLFELLEKGQLGLQSWIRIDASGKSQLIEIDKLSLICHCGVSTRDLRIIDTLLVHPPTILRRENAIVVNLEKIRCIITADEVLLVNSLDGNVLQFVLELQKRLGADELNPRGSFGNTFSFAPFEFRALAVAFEVVSNSLNLEGSEIKAEAYPLLDELTLNASVFNLERLRGLKSKLVALTRRTYKIKDEIERIKDDDEHIAEMYSEKKRREALDHDPSSLMKKLDEEPFEASDPIVISCVSPPSESKTLTKNLMSSESNCKSHVEEWELLLQAYFLVIDTILTKLITV</sequence>
<dbReference type="Gene3D" id="1.20.58.340">
    <property type="entry name" value="Magnesium transport protein CorA, transmembrane region"/>
    <property type="match status" value="1"/>
</dbReference>
<dbReference type="EMBL" id="AWUE01019369">
    <property type="protein sequence ID" value="OMO74030.1"/>
    <property type="molecule type" value="Genomic_DNA"/>
</dbReference>
<reference evidence="4" key="1">
    <citation type="submission" date="2013-09" db="EMBL/GenBank/DDBJ databases">
        <title>Corchorus olitorius genome sequencing.</title>
        <authorList>
            <person name="Alam M."/>
            <person name="Haque M.S."/>
            <person name="Islam M.S."/>
            <person name="Emdad E.M."/>
            <person name="Islam M.M."/>
            <person name="Ahmed B."/>
            <person name="Halim A."/>
            <person name="Hossen Q.M.M."/>
            <person name="Hossain M.Z."/>
            <person name="Ahmed R."/>
            <person name="Khan M.M."/>
            <person name="Islam R."/>
            <person name="Rashid M.M."/>
            <person name="Khan S.A."/>
            <person name="Rahman M.S."/>
            <person name="Alam M."/>
            <person name="Yahiya A.S."/>
            <person name="Khan M.S."/>
            <person name="Azam M.S."/>
            <person name="Haque T."/>
            <person name="Lashkar M.Z.H."/>
            <person name="Akhand A.I."/>
            <person name="Morshed G."/>
            <person name="Roy S."/>
            <person name="Uddin K.S."/>
            <person name="Rabeya T."/>
            <person name="Hossain A.S."/>
            <person name="Chowdhury A."/>
            <person name="Snigdha A.R."/>
            <person name="Mortoza M.S."/>
            <person name="Matin S.A."/>
            <person name="Hoque S.M.E."/>
            <person name="Islam M.K."/>
            <person name="Roy D.K."/>
            <person name="Haider R."/>
            <person name="Moosa M.M."/>
            <person name="Elias S.M."/>
            <person name="Hasan A.M."/>
            <person name="Jahan S."/>
            <person name="Shafiuddin M."/>
            <person name="Mahmood N."/>
            <person name="Shommy N.S."/>
        </authorList>
    </citation>
    <scope>NUCLEOTIDE SEQUENCE [LARGE SCALE GENOMIC DNA]</scope>
    <source>
        <strain evidence="4">cv. O-4</strain>
    </source>
</reference>
<comment type="similarity">
    <text evidence="1 2">Belongs to the CorA metal ion transporter (MIT) (TC 1.A.35.5) family.</text>
</comment>
<name>A0A1R3HUW3_9ROSI</name>
<keyword evidence="2" id="KW-0406">Ion transport</keyword>